<feature type="compositionally biased region" description="Low complexity" evidence="5">
    <location>
        <begin position="137"/>
        <end position="163"/>
    </location>
</feature>
<dbReference type="PANTHER" id="PTHR34820:SF4">
    <property type="entry name" value="INNER MEMBRANE PROTEIN YEBZ"/>
    <property type="match status" value="1"/>
</dbReference>
<keyword evidence="4" id="KW-0186">Copper</keyword>
<keyword evidence="6" id="KW-0472">Membrane</keyword>
<evidence type="ECO:0000256" key="5">
    <source>
        <dbReference type="SAM" id="MobiDB-lite"/>
    </source>
</evidence>
<evidence type="ECO:0000256" key="4">
    <source>
        <dbReference type="ARBA" id="ARBA00023008"/>
    </source>
</evidence>
<dbReference type="EMBL" id="JBHVZQ010000003">
    <property type="protein sequence ID" value="MFF1272972.1"/>
    <property type="molecule type" value="Genomic_DNA"/>
</dbReference>
<accession>A0ABW6Q1E6</accession>
<keyword evidence="2" id="KW-0479">Metal-binding</keyword>
<dbReference type="InterPro" id="IPR032694">
    <property type="entry name" value="CopC/D"/>
</dbReference>
<evidence type="ECO:0000256" key="2">
    <source>
        <dbReference type="ARBA" id="ARBA00022723"/>
    </source>
</evidence>
<keyword evidence="6" id="KW-1133">Transmembrane helix</keyword>
<organism evidence="8 9">
    <name type="scientific">Streptomyces marokkonensis</name>
    <dbReference type="NCBI Taxonomy" id="324855"/>
    <lineage>
        <taxon>Bacteria</taxon>
        <taxon>Bacillati</taxon>
        <taxon>Actinomycetota</taxon>
        <taxon>Actinomycetes</taxon>
        <taxon>Kitasatosporales</taxon>
        <taxon>Streptomycetaceae</taxon>
        <taxon>Streptomyces</taxon>
    </lineage>
</organism>
<comment type="subcellular location">
    <subcellularLocation>
        <location evidence="1">Cell envelope</location>
    </subcellularLocation>
</comment>
<evidence type="ECO:0000256" key="1">
    <source>
        <dbReference type="ARBA" id="ARBA00004196"/>
    </source>
</evidence>
<comment type="caution">
    <text evidence="8">The sequence shown here is derived from an EMBL/GenBank/DDBJ whole genome shotgun (WGS) entry which is preliminary data.</text>
</comment>
<dbReference type="InterPro" id="IPR007348">
    <property type="entry name" value="CopC_dom"/>
</dbReference>
<feature type="region of interest" description="Disordered" evidence="5">
    <location>
        <begin position="133"/>
        <end position="174"/>
    </location>
</feature>
<dbReference type="PANTHER" id="PTHR34820">
    <property type="entry name" value="INNER MEMBRANE PROTEIN YEBZ"/>
    <property type="match status" value="1"/>
</dbReference>
<keyword evidence="9" id="KW-1185">Reference proteome</keyword>
<dbReference type="InterPro" id="IPR014756">
    <property type="entry name" value="Ig_E-set"/>
</dbReference>
<protein>
    <submittedName>
        <fullName evidence="8">Copper resistance protein CopC</fullName>
    </submittedName>
</protein>
<gene>
    <name evidence="8" type="ORF">ACFVZC_06115</name>
</gene>
<evidence type="ECO:0000256" key="6">
    <source>
        <dbReference type="SAM" id="Phobius"/>
    </source>
</evidence>
<sequence>MTESATTSWRAGRVPAPLPAALPALLVLLALLLVVAAAAPARAHARLVGSDPAAGSAVSRSPESVTLTFDGPVKQQFTSIAVSGADGVSYSDGTPGALNDDVEQKVKALPSGEIVVTWRTVAADGAPLQGRYTFTNTDPAAPAVSPAPSSPTTGTTAGGTPSPRGGGAGATDPAGNGDAPLPALWLVGGAALVAVLALLGVLLVRSVRRP</sequence>
<evidence type="ECO:0000313" key="8">
    <source>
        <dbReference type="EMBL" id="MFF1272972.1"/>
    </source>
</evidence>
<dbReference type="Proteomes" id="UP001601627">
    <property type="component" value="Unassembled WGS sequence"/>
</dbReference>
<evidence type="ECO:0000313" key="9">
    <source>
        <dbReference type="Proteomes" id="UP001601627"/>
    </source>
</evidence>
<evidence type="ECO:0000256" key="3">
    <source>
        <dbReference type="ARBA" id="ARBA00022729"/>
    </source>
</evidence>
<keyword evidence="6" id="KW-0812">Transmembrane</keyword>
<proteinExistence type="predicted"/>
<dbReference type="InterPro" id="IPR014755">
    <property type="entry name" value="Cu-Rt/internalin_Ig-like"/>
</dbReference>
<reference evidence="8 9" key="1">
    <citation type="submission" date="2024-09" db="EMBL/GenBank/DDBJ databases">
        <title>The Natural Products Discovery Center: Release of the First 8490 Sequenced Strains for Exploring Actinobacteria Biosynthetic Diversity.</title>
        <authorList>
            <person name="Kalkreuter E."/>
            <person name="Kautsar S.A."/>
            <person name="Yang D."/>
            <person name="Bader C.D."/>
            <person name="Teijaro C.N."/>
            <person name="Fluegel L."/>
            <person name="Davis C.M."/>
            <person name="Simpson J.R."/>
            <person name="Lauterbach L."/>
            <person name="Steele A.D."/>
            <person name="Gui C."/>
            <person name="Meng S."/>
            <person name="Li G."/>
            <person name="Viehrig K."/>
            <person name="Ye F."/>
            <person name="Su P."/>
            <person name="Kiefer A.F."/>
            <person name="Nichols A."/>
            <person name="Cepeda A.J."/>
            <person name="Yan W."/>
            <person name="Fan B."/>
            <person name="Jiang Y."/>
            <person name="Adhikari A."/>
            <person name="Zheng C.-J."/>
            <person name="Schuster L."/>
            <person name="Cowan T.M."/>
            <person name="Smanski M.J."/>
            <person name="Chevrette M.G."/>
            <person name="De Carvalho L.P.S."/>
            <person name="Shen B."/>
        </authorList>
    </citation>
    <scope>NUCLEOTIDE SEQUENCE [LARGE SCALE GENOMIC DNA]</scope>
    <source>
        <strain evidence="8 9">NPDC058328</strain>
    </source>
</reference>
<dbReference type="SUPFAM" id="SSF81296">
    <property type="entry name" value="E set domains"/>
    <property type="match status" value="1"/>
</dbReference>
<dbReference type="Gene3D" id="2.60.40.1220">
    <property type="match status" value="1"/>
</dbReference>
<name>A0ABW6Q1E6_9ACTN</name>
<evidence type="ECO:0000259" key="7">
    <source>
        <dbReference type="Pfam" id="PF04234"/>
    </source>
</evidence>
<feature type="domain" description="CopC" evidence="7">
    <location>
        <begin position="44"/>
        <end position="135"/>
    </location>
</feature>
<feature type="transmembrane region" description="Helical" evidence="6">
    <location>
        <begin position="183"/>
        <end position="204"/>
    </location>
</feature>
<keyword evidence="3" id="KW-0732">Signal</keyword>
<dbReference type="Pfam" id="PF04234">
    <property type="entry name" value="CopC"/>
    <property type="match status" value="1"/>
</dbReference>
<dbReference type="RefSeq" id="WP_388233477.1">
    <property type="nucleotide sequence ID" value="NZ_JBHVZQ010000003.1"/>
</dbReference>